<accession>A0A559MC28</accession>
<dbReference type="InterPro" id="IPR052360">
    <property type="entry name" value="Transcr_Regulatory_Proteins"/>
</dbReference>
<dbReference type="PANTHER" id="PTHR36206">
    <property type="entry name" value="ASPERCRYPTIN BIOSYNTHESIS CLUSTER-SPECIFIC TRANSCRIPTION REGULATOR ATNN-RELATED"/>
    <property type="match status" value="1"/>
</dbReference>
<feature type="domain" description="Zn(2)-C6 fungal-type" evidence="8">
    <location>
        <begin position="73"/>
        <end position="101"/>
    </location>
</feature>
<dbReference type="SUPFAM" id="SSF57701">
    <property type="entry name" value="Zn2/Cys6 DNA-binding domain"/>
    <property type="match status" value="1"/>
</dbReference>
<keyword evidence="5" id="KW-0804">Transcription</keyword>
<name>A0A559MC28_9HELO</name>
<evidence type="ECO:0000259" key="8">
    <source>
        <dbReference type="PROSITE" id="PS50048"/>
    </source>
</evidence>
<evidence type="ECO:0000313" key="10">
    <source>
        <dbReference type="Proteomes" id="UP000315522"/>
    </source>
</evidence>
<evidence type="ECO:0000256" key="7">
    <source>
        <dbReference type="SAM" id="MobiDB-lite"/>
    </source>
</evidence>
<dbReference type="InterPro" id="IPR036864">
    <property type="entry name" value="Zn2-C6_fun-type_DNA-bd_sf"/>
</dbReference>
<evidence type="ECO:0000256" key="6">
    <source>
        <dbReference type="ARBA" id="ARBA00023242"/>
    </source>
</evidence>
<protein>
    <submittedName>
        <fullName evidence="9">Putative transcriptional regulatory protein</fullName>
    </submittedName>
</protein>
<dbReference type="Proteomes" id="UP000315522">
    <property type="component" value="Unassembled WGS sequence"/>
</dbReference>
<feature type="region of interest" description="Disordered" evidence="7">
    <location>
        <begin position="105"/>
        <end position="154"/>
    </location>
</feature>
<dbReference type="GO" id="GO:0008270">
    <property type="term" value="F:zinc ion binding"/>
    <property type="evidence" value="ECO:0007669"/>
    <property type="project" value="InterPro"/>
</dbReference>
<feature type="region of interest" description="Disordered" evidence="7">
    <location>
        <begin position="48"/>
        <end position="67"/>
    </location>
</feature>
<keyword evidence="3" id="KW-0805">Transcription regulation</keyword>
<keyword evidence="6" id="KW-0539">Nucleus</keyword>
<dbReference type="GO" id="GO:0000981">
    <property type="term" value="F:DNA-binding transcription factor activity, RNA polymerase II-specific"/>
    <property type="evidence" value="ECO:0007669"/>
    <property type="project" value="InterPro"/>
</dbReference>
<feature type="compositionally biased region" description="Low complexity" evidence="7">
    <location>
        <begin position="138"/>
        <end position="150"/>
    </location>
</feature>
<keyword evidence="2" id="KW-0862">Zinc</keyword>
<dbReference type="InterPro" id="IPR001138">
    <property type="entry name" value="Zn2Cys6_DnaBD"/>
</dbReference>
<feature type="compositionally biased region" description="Low complexity" evidence="7">
    <location>
        <begin position="110"/>
        <end position="119"/>
    </location>
</feature>
<keyword evidence="1" id="KW-0479">Metal-binding</keyword>
<dbReference type="Gene3D" id="4.10.240.10">
    <property type="entry name" value="Zn(2)-C6 fungal-type DNA-binding domain"/>
    <property type="match status" value="1"/>
</dbReference>
<dbReference type="CDD" id="cd00067">
    <property type="entry name" value="GAL4"/>
    <property type="match status" value="1"/>
</dbReference>
<evidence type="ECO:0000256" key="3">
    <source>
        <dbReference type="ARBA" id="ARBA00023015"/>
    </source>
</evidence>
<feature type="non-terminal residue" evidence="9">
    <location>
        <position position="1"/>
    </location>
</feature>
<evidence type="ECO:0000313" key="9">
    <source>
        <dbReference type="EMBL" id="TVY90539.1"/>
    </source>
</evidence>
<evidence type="ECO:0000256" key="5">
    <source>
        <dbReference type="ARBA" id="ARBA00023163"/>
    </source>
</evidence>
<keyword evidence="4" id="KW-0238">DNA-binding</keyword>
<evidence type="ECO:0000256" key="1">
    <source>
        <dbReference type="ARBA" id="ARBA00022723"/>
    </source>
</evidence>
<dbReference type="SMART" id="SM00066">
    <property type="entry name" value="GAL4"/>
    <property type="match status" value="1"/>
</dbReference>
<sequence>PKCYSFAHSNNTYNLNLYLPQIQLPPAQSYICRSVFTILPFPYSPSPFTMSDQKGKAPTPTRKRASTPRSKTGCITCKIRRVKCDEEKPRCLRCVKSGWQCDGYEHNRTGESSSSTGTGRFLLPATEHVPLRPRSRSPHSPTPSRSPSSNRRLDEQEEQYFQKFVEEQSTNTVDQDAFKWRDLALQESHTNSCVRHAIVAIGALSTSTQKSSSGLTLMDGSNGSNGYHREFALQQYQKAIRSLRESIGDMDTPDSSRQTLISCLVLAFFDNFIGNGGFAVQHLRYARNILLNSAPLRMPPSSPHPQNAEDALAYMVLCLEYQDITANGISDSRVFVALEPIQSKVHLPEQFDDLAEARSYSLGLRWEGYHFWYRTAYCNFIPREAIPLDIQEDRVYLIEQIHQYHSRVERLMLAAPPDYSSHPLLRASSIKYNTVILLLRLTLSLNNPETEADNHLHYFEYIFSIARDVIEYEMGIESPTENEVYTFEVRTIDALFLVATKCRSSPLRHQAISLMLSSHRREWMCSSLIAGQVAAWMTSLEEQGMDEIEYIPEEKRAWGECLEMDLQRRTALVKCKLGTKGTNDWGEMRTEISW</sequence>
<dbReference type="PROSITE" id="PS00463">
    <property type="entry name" value="ZN2_CY6_FUNGAL_1"/>
    <property type="match status" value="1"/>
</dbReference>
<dbReference type="GO" id="GO:0003677">
    <property type="term" value="F:DNA binding"/>
    <property type="evidence" value="ECO:0007669"/>
    <property type="project" value="UniProtKB-KW"/>
</dbReference>
<gene>
    <name evidence="9" type="ORF">LAWI1_G005667</name>
</gene>
<comment type="caution">
    <text evidence="9">The sequence shown here is derived from an EMBL/GenBank/DDBJ whole genome shotgun (WGS) entry which is preliminary data.</text>
</comment>
<dbReference type="PANTHER" id="PTHR36206:SF4">
    <property type="entry name" value="HYPOTHETICAL CONSERVED PROTEIN (EUROFUNG)-RELATED"/>
    <property type="match status" value="1"/>
</dbReference>
<proteinExistence type="predicted"/>
<reference evidence="9 10" key="1">
    <citation type="submission" date="2018-05" db="EMBL/GenBank/DDBJ databases">
        <title>Genome sequencing and assembly of the regulated plant pathogen Lachnellula willkommii and related sister species for the development of diagnostic species identification markers.</title>
        <authorList>
            <person name="Giroux E."/>
            <person name="Bilodeau G."/>
        </authorList>
    </citation>
    <scope>NUCLEOTIDE SEQUENCE [LARGE SCALE GENOMIC DNA]</scope>
    <source>
        <strain evidence="9 10">CBS 172.35</strain>
    </source>
</reference>
<dbReference type="Pfam" id="PF00172">
    <property type="entry name" value="Zn_clus"/>
    <property type="match status" value="1"/>
</dbReference>
<dbReference type="InterPro" id="IPR021858">
    <property type="entry name" value="Fun_TF"/>
</dbReference>
<keyword evidence="10" id="KW-1185">Reference proteome</keyword>
<evidence type="ECO:0000256" key="4">
    <source>
        <dbReference type="ARBA" id="ARBA00023125"/>
    </source>
</evidence>
<dbReference type="Pfam" id="PF11951">
    <property type="entry name" value="Fungal_trans_2"/>
    <property type="match status" value="1"/>
</dbReference>
<evidence type="ECO:0000256" key="2">
    <source>
        <dbReference type="ARBA" id="ARBA00022833"/>
    </source>
</evidence>
<dbReference type="AlphaFoldDB" id="A0A559MC28"/>
<dbReference type="EMBL" id="QGML01000827">
    <property type="protein sequence ID" value="TVY90539.1"/>
    <property type="molecule type" value="Genomic_DNA"/>
</dbReference>
<dbReference type="PROSITE" id="PS50048">
    <property type="entry name" value="ZN2_CY6_FUNGAL_2"/>
    <property type="match status" value="1"/>
</dbReference>
<organism evidence="9 10">
    <name type="scientific">Lachnellula willkommii</name>
    <dbReference type="NCBI Taxonomy" id="215461"/>
    <lineage>
        <taxon>Eukaryota</taxon>
        <taxon>Fungi</taxon>
        <taxon>Dikarya</taxon>
        <taxon>Ascomycota</taxon>
        <taxon>Pezizomycotina</taxon>
        <taxon>Leotiomycetes</taxon>
        <taxon>Helotiales</taxon>
        <taxon>Lachnaceae</taxon>
        <taxon>Lachnellula</taxon>
    </lineage>
</organism>